<dbReference type="SUPFAM" id="SSF57850">
    <property type="entry name" value="RING/U-box"/>
    <property type="match status" value="1"/>
</dbReference>
<dbReference type="EMBL" id="JAHCVI010000002">
    <property type="protein sequence ID" value="KAG7289998.1"/>
    <property type="molecule type" value="Genomic_DNA"/>
</dbReference>
<evidence type="ECO:0000313" key="6">
    <source>
        <dbReference type="Proteomes" id="UP001197093"/>
    </source>
</evidence>
<evidence type="ECO:0000313" key="5">
    <source>
        <dbReference type="EMBL" id="KAG7289998.1"/>
    </source>
</evidence>
<reference evidence="5" key="1">
    <citation type="submission" date="2023-02" db="EMBL/GenBank/DDBJ databases">
        <authorList>
            <person name="Palmer J.M."/>
        </authorList>
    </citation>
    <scope>NUCLEOTIDE SEQUENCE</scope>
    <source>
        <strain evidence="5">FW57</strain>
    </source>
</reference>
<evidence type="ECO:0000256" key="3">
    <source>
        <dbReference type="ARBA" id="ARBA00022833"/>
    </source>
</evidence>
<dbReference type="InterPro" id="IPR043145">
    <property type="entry name" value="Znf_ZZ_sf"/>
</dbReference>
<keyword evidence="1" id="KW-0479">Metal-binding</keyword>
<dbReference type="Gene3D" id="3.30.60.90">
    <property type="match status" value="1"/>
</dbReference>
<keyword evidence="6" id="KW-1185">Reference proteome</keyword>
<sequence>MSTFFCNSCEENIPFGRARLRCLTCPDYDSCADCYAGCQAAPEWDANCTDRDGHVGSHKAPVTAKDKHAVAGFRNTEAYWGVLITPAKTASPIFSRLITAIFEYFAAGSADVLQPSELCAFMATAGHSKDFLPLQMPNNESAPPADLHRLDAWLADWYQSFPLDHRMTTREFPPPPPVQPHQGRIRLRDQLLHAVLHPTAPVVPNGLPLLSRRGLEQYLMFLAAEDPSDLSTRLNNILLTLPPLTDGKTGRRFDASLIPQVVRARMLEKQQAMEKERRKKEQEEMARRKQAEDMVRQQQAQQMAFQQQMVFQQQVAQQQQMAYQQQVMARRMAPLWQQTPEMELQRMRKDHIINKNSEEVRFNCAGGWKVDSSGNRVYHPGY</sequence>
<evidence type="ECO:0000256" key="1">
    <source>
        <dbReference type="ARBA" id="ARBA00022723"/>
    </source>
</evidence>
<gene>
    <name evidence="5" type="ORF">NEMBOFW57_006377</name>
</gene>
<feature type="region of interest" description="Disordered" evidence="4">
    <location>
        <begin position="272"/>
        <end position="295"/>
    </location>
</feature>
<proteinExistence type="predicted"/>
<evidence type="ECO:0008006" key="7">
    <source>
        <dbReference type="Google" id="ProtNLM"/>
    </source>
</evidence>
<evidence type="ECO:0000256" key="4">
    <source>
        <dbReference type="SAM" id="MobiDB-lite"/>
    </source>
</evidence>
<dbReference type="AlphaFoldDB" id="A0AAD4I2J4"/>
<accession>A0AAD4I2J4</accession>
<organism evidence="5 6">
    <name type="scientific">Staphylotrichum longicolle</name>
    <dbReference type="NCBI Taxonomy" id="669026"/>
    <lineage>
        <taxon>Eukaryota</taxon>
        <taxon>Fungi</taxon>
        <taxon>Dikarya</taxon>
        <taxon>Ascomycota</taxon>
        <taxon>Pezizomycotina</taxon>
        <taxon>Sordariomycetes</taxon>
        <taxon>Sordariomycetidae</taxon>
        <taxon>Sordariales</taxon>
        <taxon>Chaetomiaceae</taxon>
        <taxon>Staphylotrichum</taxon>
    </lineage>
</organism>
<keyword evidence="3" id="KW-0862">Zinc</keyword>
<name>A0AAD4I2J4_9PEZI</name>
<evidence type="ECO:0000256" key="2">
    <source>
        <dbReference type="ARBA" id="ARBA00022771"/>
    </source>
</evidence>
<dbReference type="Proteomes" id="UP001197093">
    <property type="component" value="Unassembled WGS sequence"/>
</dbReference>
<dbReference type="GO" id="GO:0008270">
    <property type="term" value="F:zinc ion binding"/>
    <property type="evidence" value="ECO:0007669"/>
    <property type="project" value="UniProtKB-KW"/>
</dbReference>
<keyword evidence="2" id="KW-0863">Zinc-finger</keyword>
<comment type="caution">
    <text evidence="5">The sequence shown here is derived from an EMBL/GenBank/DDBJ whole genome shotgun (WGS) entry which is preliminary data.</text>
</comment>
<protein>
    <recommendedName>
        <fullName evidence="7">ZZ-type domain-containing protein</fullName>
    </recommendedName>
</protein>